<protein>
    <submittedName>
        <fullName evidence="2">Uncharacterized protein</fullName>
    </submittedName>
</protein>
<comment type="caution">
    <text evidence="2">The sequence shown here is derived from an EMBL/GenBank/DDBJ whole genome shotgun (WGS) entry which is preliminary data.</text>
</comment>
<keyword evidence="1" id="KW-0175">Coiled coil</keyword>
<accession>A0AAD4ED39</accession>
<proteinExistence type="predicted"/>
<reference evidence="2" key="1">
    <citation type="journal article" date="2020" name="New Phytol.">
        <title>Comparative genomics reveals dynamic genome evolution in host specialist ectomycorrhizal fungi.</title>
        <authorList>
            <person name="Lofgren L.A."/>
            <person name="Nguyen N.H."/>
            <person name="Vilgalys R."/>
            <person name="Ruytinx J."/>
            <person name="Liao H.L."/>
            <person name="Branco S."/>
            <person name="Kuo A."/>
            <person name="LaButti K."/>
            <person name="Lipzen A."/>
            <person name="Andreopoulos W."/>
            <person name="Pangilinan J."/>
            <person name="Riley R."/>
            <person name="Hundley H."/>
            <person name="Na H."/>
            <person name="Barry K."/>
            <person name="Grigoriev I.V."/>
            <person name="Stajich J.E."/>
            <person name="Kennedy P.G."/>
        </authorList>
    </citation>
    <scope>NUCLEOTIDE SEQUENCE</scope>
    <source>
        <strain evidence="2">FC203</strain>
    </source>
</reference>
<evidence type="ECO:0000313" key="3">
    <source>
        <dbReference type="Proteomes" id="UP001195769"/>
    </source>
</evidence>
<name>A0AAD4ED39_9AGAM</name>
<dbReference type="EMBL" id="JABBWK010000011">
    <property type="protein sequence ID" value="KAG1903826.1"/>
    <property type="molecule type" value="Genomic_DNA"/>
</dbReference>
<sequence length="261" mass="29321">MAATYPIAVPSLADMFPELPQIPVVTNCRIDESKAAGDPIDEDAAHSAEQTVHVLQALRRTVPELTDAHIEGAKNRAHVLRAIHASRAVGPGDILATLNDIRGNLDDMQRNFTETLEQIQAIMQRNQAMIANIRLARQNHVVPRDRDNYTPLQKTTSGHGRNLAVQASRQEHLNQIPPSATIQVAEVGTCPPFWNPVIDGYTMRNIFQLIIFYNDDFDIQPVDNVEVRKYKFRHWLCSLAASYLALDRYRSSGKTSFTKSR</sequence>
<organism evidence="2 3">
    <name type="scientific">Suillus fuscotomentosus</name>
    <dbReference type="NCBI Taxonomy" id="1912939"/>
    <lineage>
        <taxon>Eukaryota</taxon>
        <taxon>Fungi</taxon>
        <taxon>Dikarya</taxon>
        <taxon>Basidiomycota</taxon>
        <taxon>Agaricomycotina</taxon>
        <taxon>Agaricomycetes</taxon>
        <taxon>Agaricomycetidae</taxon>
        <taxon>Boletales</taxon>
        <taxon>Suillineae</taxon>
        <taxon>Suillaceae</taxon>
        <taxon>Suillus</taxon>
    </lineage>
</organism>
<dbReference type="AlphaFoldDB" id="A0AAD4ED39"/>
<evidence type="ECO:0000313" key="2">
    <source>
        <dbReference type="EMBL" id="KAG1903826.1"/>
    </source>
</evidence>
<keyword evidence="3" id="KW-1185">Reference proteome</keyword>
<evidence type="ECO:0000256" key="1">
    <source>
        <dbReference type="SAM" id="Coils"/>
    </source>
</evidence>
<dbReference type="RefSeq" id="XP_041229401.1">
    <property type="nucleotide sequence ID" value="XM_041365532.1"/>
</dbReference>
<feature type="coiled-coil region" evidence="1">
    <location>
        <begin position="98"/>
        <end position="125"/>
    </location>
</feature>
<dbReference type="Proteomes" id="UP001195769">
    <property type="component" value="Unassembled WGS sequence"/>
</dbReference>
<gene>
    <name evidence="2" type="ORF">F5891DRAFT_1171110</name>
</gene>
<dbReference type="GeneID" id="64659830"/>